<evidence type="ECO:0000256" key="14">
    <source>
        <dbReference type="ARBA" id="ARBA00033444"/>
    </source>
</evidence>
<evidence type="ECO:0000256" key="7">
    <source>
        <dbReference type="ARBA" id="ARBA00022475"/>
    </source>
</evidence>
<protein>
    <recommendedName>
        <fullName evidence="6 15">Cyclic di-GMP-binding protein</fullName>
    </recommendedName>
    <alternativeName>
        <fullName evidence="14 15">Cellulose synthase regulatory subunit</fullName>
    </alternativeName>
</protein>
<evidence type="ECO:0000313" key="17">
    <source>
        <dbReference type="Proteomes" id="UP000824366"/>
    </source>
</evidence>
<dbReference type="PANTHER" id="PTHR39083">
    <property type="entry name" value="CYCLIC DI-GMP-BINDING PROTEIN"/>
    <property type="match status" value="1"/>
</dbReference>
<keyword evidence="7 15" id="KW-1003">Cell membrane</keyword>
<dbReference type="EMBL" id="AP024238">
    <property type="protein sequence ID" value="BCO25529.1"/>
    <property type="molecule type" value="Genomic_DNA"/>
</dbReference>
<evidence type="ECO:0000256" key="9">
    <source>
        <dbReference type="ARBA" id="ARBA00022636"/>
    </source>
</evidence>
<keyword evidence="9 15" id="KW-0973">c-di-GMP</keyword>
<sequence length="773" mass="85811">MKAKNMNPPFEFFTVRRLSLGLTVLALAVSCSIFSSQVLAKTKTKTTKTKAVVEEVIDTTPAAMPKQRVVSLSFKQLGAWSSVNLKGTEGSRTLSFSVRSDEMVVGAKLKLFYDYSPALIPELSHLRILLNERVVSVEGLPQGKNLGNSRDIDLDPRQMTDINFLRFNLIGHYTRQCEDPFHSSLWLTLSDLGRLELTLAPKSMVNDLKYLPAPFFDKHDDATLKLPFVFASTPSAGTVKAAGIVASWFGIQAGNRGAQFPVSLNTLPDGNAVVFAQGTEKILGVESPPGPTLSVINHPTNPLAKLLLVTGSNDEEILRSARALALISNTLSGSSLAITKETEATPRKPYDAPAWVPTDRPVRFGEIARPEELRAQGWYPETIRVNYRVSPDVFTWRTPGVPLNLKYRYTRLPEHKASSLNVSLNNDFIHALPLNYAYKNPDEINRLNLAGSDNVSKRSDLLFIPPYAVGGRDQLQLGYFFDILKHGECQNMPPDNLVGAIDPESTMDFSAFPHYVAMPNLAYFSNIGFPFTRLADLSETAVVMPDRPNSQELGIYLTLMGRMGEATGYPVLRHALTTAADIDKMADRDVLVIGSANSQPLLGKWADKLPLVQINGERHVREPDVTWKPTYRWEQQDNQFTPLPKGDLNLSNSGDLTTLMAFESPMKAERSVVLVHADRPTDLQKITDVLTNTERVNTIKGDLVVFNEKDISHTKVSATYYIGALPFMNKLQWLFADHPLWVGLLVALVCVLLAIAAYRPLRKLFHRTAKVKL</sequence>
<keyword evidence="15" id="KW-0732">Signal</keyword>
<gene>
    <name evidence="16" type="ORF">MIZ03_0390</name>
</gene>
<keyword evidence="11 15" id="KW-0135">Cellulose biosynthesis</keyword>
<comment type="subunit">
    <text evidence="5 15">Tightly associated with the cellulose synthase catalytic subunit.</text>
</comment>
<evidence type="ECO:0000256" key="15">
    <source>
        <dbReference type="RuleBase" id="RU365021"/>
    </source>
</evidence>
<comment type="pathway">
    <text evidence="3 15">Glycan metabolism; bacterial cellulose biosynthesis.</text>
</comment>
<evidence type="ECO:0000256" key="8">
    <source>
        <dbReference type="ARBA" id="ARBA00022519"/>
    </source>
</evidence>
<feature type="signal peptide" evidence="15">
    <location>
        <begin position="1"/>
        <end position="40"/>
    </location>
</feature>
<keyword evidence="13 15" id="KW-0472">Membrane</keyword>
<keyword evidence="8 15" id="KW-0997">Cell inner membrane</keyword>
<evidence type="ECO:0000256" key="5">
    <source>
        <dbReference type="ARBA" id="ARBA00011437"/>
    </source>
</evidence>
<evidence type="ECO:0000256" key="13">
    <source>
        <dbReference type="ARBA" id="ARBA00023136"/>
    </source>
</evidence>
<evidence type="ECO:0000256" key="1">
    <source>
        <dbReference type="ARBA" id="ARBA00002057"/>
    </source>
</evidence>
<name>A0ABM7MH96_9BURK</name>
<evidence type="ECO:0000256" key="6">
    <source>
        <dbReference type="ARBA" id="ARBA00021844"/>
    </source>
</evidence>
<comment type="function">
    <text evidence="1 15">Binds the cellulose synthase activator, bis-(3'-5') cyclic diguanylic acid (c-di-GMP).</text>
</comment>
<evidence type="ECO:0000256" key="3">
    <source>
        <dbReference type="ARBA" id="ARBA00005186"/>
    </source>
</evidence>
<feature type="transmembrane region" description="Helical" evidence="15">
    <location>
        <begin position="740"/>
        <end position="758"/>
    </location>
</feature>
<dbReference type="Proteomes" id="UP000824366">
    <property type="component" value="Chromosome"/>
</dbReference>
<comment type="subcellular location">
    <subcellularLocation>
        <location evidence="2">Cell inner membrane</location>
        <topology evidence="2">Single-pass membrane protein</topology>
    </subcellularLocation>
</comment>
<keyword evidence="12 15" id="KW-1133">Transmembrane helix</keyword>
<dbReference type="PANTHER" id="PTHR39083:SF1">
    <property type="entry name" value="CYCLIC DI-GMP-BINDING PROTEIN"/>
    <property type="match status" value="1"/>
</dbReference>
<reference evidence="16 17" key="1">
    <citation type="journal article" date="2021" name="Microbiol. Spectr.">
        <title>A Single Bacterium Capable of Oxidation and Reduction of Iron at Circumneutral pH.</title>
        <authorList>
            <person name="Kato S."/>
            <person name="Ohkuma M."/>
        </authorList>
    </citation>
    <scope>NUCLEOTIDE SEQUENCE [LARGE SCALE GENOMIC DNA]</scope>
    <source>
        <strain evidence="16 17">MIZ03</strain>
    </source>
</reference>
<dbReference type="InterPro" id="IPR018513">
    <property type="entry name" value="Cell_synthase_bac"/>
</dbReference>
<organism evidence="16 17">
    <name type="scientific">Rhodoferax lithotrophicus</name>
    <dbReference type="NCBI Taxonomy" id="2798804"/>
    <lineage>
        <taxon>Bacteria</taxon>
        <taxon>Pseudomonadati</taxon>
        <taxon>Pseudomonadota</taxon>
        <taxon>Betaproteobacteria</taxon>
        <taxon>Burkholderiales</taxon>
        <taxon>Comamonadaceae</taxon>
        <taxon>Rhodoferax</taxon>
    </lineage>
</organism>
<evidence type="ECO:0000313" key="16">
    <source>
        <dbReference type="EMBL" id="BCO25529.1"/>
    </source>
</evidence>
<evidence type="ECO:0000256" key="10">
    <source>
        <dbReference type="ARBA" id="ARBA00022692"/>
    </source>
</evidence>
<evidence type="ECO:0000256" key="12">
    <source>
        <dbReference type="ARBA" id="ARBA00022989"/>
    </source>
</evidence>
<dbReference type="InterPro" id="IPR003920">
    <property type="entry name" value="Cell_synth_B"/>
</dbReference>
<dbReference type="RefSeq" id="WP_223907330.1">
    <property type="nucleotide sequence ID" value="NZ_AP024238.1"/>
</dbReference>
<proteinExistence type="inferred from homology"/>
<dbReference type="PROSITE" id="PS51257">
    <property type="entry name" value="PROKAR_LIPOPROTEIN"/>
    <property type="match status" value="1"/>
</dbReference>
<accession>A0ABM7MH96</accession>
<keyword evidence="17" id="KW-1185">Reference proteome</keyword>
<evidence type="ECO:0000256" key="11">
    <source>
        <dbReference type="ARBA" id="ARBA00022916"/>
    </source>
</evidence>
<dbReference type="Pfam" id="PF03170">
    <property type="entry name" value="BcsB"/>
    <property type="match status" value="1"/>
</dbReference>
<evidence type="ECO:0000256" key="2">
    <source>
        <dbReference type="ARBA" id="ARBA00004377"/>
    </source>
</evidence>
<dbReference type="NCBIfam" id="NF008323">
    <property type="entry name" value="PRK11114.1-1"/>
    <property type="match status" value="1"/>
</dbReference>
<dbReference type="PRINTS" id="PR01440">
    <property type="entry name" value="CELLSNTHASEB"/>
</dbReference>
<feature type="chain" id="PRO_5044970220" description="Cyclic di-GMP-binding protein" evidence="15">
    <location>
        <begin position="41"/>
        <end position="773"/>
    </location>
</feature>
<dbReference type="Gene3D" id="2.60.120.260">
    <property type="entry name" value="Galactose-binding domain-like"/>
    <property type="match status" value="2"/>
</dbReference>
<comment type="similarity">
    <text evidence="4 15">Belongs to the AcsB/BcsB family.</text>
</comment>
<evidence type="ECO:0000256" key="4">
    <source>
        <dbReference type="ARBA" id="ARBA00010714"/>
    </source>
</evidence>
<keyword evidence="10 15" id="KW-0812">Transmembrane</keyword>